<keyword evidence="4" id="KW-1185">Reference proteome</keyword>
<dbReference type="Proteomes" id="UP000315842">
    <property type="component" value="Unassembled WGS sequence"/>
</dbReference>
<dbReference type="EMBL" id="BJLP01000028">
    <property type="protein sequence ID" value="GEA81392.1"/>
    <property type="molecule type" value="Genomic_DNA"/>
</dbReference>
<dbReference type="Pfam" id="PF12728">
    <property type="entry name" value="HTH_17"/>
    <property type="match status" value="1"/>
</dbReference>
<comment type="caution">
    <text evidence="3">The sequence shown here is derived from an EMBL/GenBank/DDBJ whole genome shotgun (WGS) entry which is preliminary data.</text>
</comment>
<dbReference type="AlphaFoldDB" id="A0A4Y3KBS7"/>
<sequence length="104" mass="11869">MSHNVASPETLDKEDSSRYVQPHLRRLDTPSAPRKMGREMTRKLLTLDEASERTGISKAQYRWMRQQNRGPKFGLVAGRLRIFEDDLNRWIEQELAATATGGAA</sequence>
<protein>
    <recommendedName>
        <fullName evidence="2">Helix-turn-helix domain-containing protein</fullName>
    </recommendedName>
</protein>
<accession>A0A4Y3KBS7</accession>
<organism evidence="3 4">
    <name type="scientific">Cellulomonas uda</name>
    <dbReference type="NCBI Taxonomy" id="1714"/>
    <lineage>
        <taxon>Bacteria</taxon>
        <taxon>Bacillati</taxon>
        <taxon>Actinomycetota</taxon>
        <taxon>Actinomycetes</taxon>
        <taxon>Micrococcales</taxon>
        <taxon>Cellulomonadaceae</taxon>
        <taxon>Cellulomonas</taxon>
    </lineage>
</organism>
<evidence type="ECO:0000256" key="1">
    <source>
        <dbReference type="SAM" id="MobiDB-lite"/>
    </source>
</evidence>
<feature type="domain" description="Helix-turn-helix" evidence="2">
    <location>
        <begin position="44"/>
        <end position="93"/>
    </location>
</feature>
<reference evidence="3 4" key="1">
    <citation type="submission" date="2019-06" db="EMBL/GenBank/DDBJ databases">
        <title>Whole genome shotgun sequence of Cellulomonas uda NBRC 3747.</title>
        <authorList>
            <person name="Hosoyama A."/>
            <person name="Uohara A."/>
            <person name="Ohji S."/>
            <person name="Ichikawa N."/>
        </authorList>
    </citation>
    <scope>NUCLEOTIDE SEQUENCE [LARGE SCALE GENOMIC DNA]</scope>
    <source>
        <strain evidence="3 4">NBRC 3747</strain>
    </source>
</reference>
<dbReference type="InterPro" id="IPR041657">
    <property type="entry name" value="HTH_17"/>
</dbReference>
<evidence type="ECO:0000259" key="2">
    <source>
        <dbReference type="Pfam" id="PF12728"/>
    </source>
</evidence>
<evidence type="ECO:0000313" key="3">
    <source>
        <dbReference type="EMBL" id="GEA81392.1"/>
    </source>
</evidence>
<feature type="region of interest" description="Disordered" evidence="1">
    <location>
        <begin position="1"/>
        <end position="39"/>
    </location>
</feature>
<evidence type="ECO:0000313" key="4">
    <source>
        <dbReference type="Proteomes" id="UP000315842"/>
    </source>
</evidence>
<gene>
    <name evidence="3" type="ORF">CUD01_18360</name>
</gene>
<proteinExistence type="predicted"/>
<name>A0A4Y3KBS7_CELUD</name>